<gene>
    <name evidence="1" type="ORF">E2C01_027305</name>
</gene>
<keyword evidence="2" id="KW-1185">Reference proteome</keyword>
<accession>A0A5B7EL69</accession>
<protein>
    <submittedName>
        <fullName evidence="1">Uncharacterized protein</fullName>
    </submittedName>
</protein>
<dbReference type="Proteomes" id="UP000324222">
    <property type="component" value="Unassembled WGS sequence"/>
</dbReference>
<evidence type="ECO:0000313" key="1">
    <source>
        <dbReference type="EMBL" id="MPC33936.1"/>
    </source>
</evidence>
<evidence type="ECO:0000313" key="2">
    <source>
        <dbReference type="Proteomes" id="UP000324222"/>
    </source>
</evidence>
<comment type="caution">
    <text evidence="1">The sequence shown here is derived from an EMBL/GenBank/DDBJ whole genome shotgun (WGS) entry which is preliminary data.</text>
</comment>
<dbReference type="EMBL" id="VSRR010002941">
    <property type="protein sequence ID" value="MPC33936.1"/>
    <property type="molecule type" value="Genomic_DNA"/>
</dbReference>
<dbReference type="AlphaFoldDB" id="A0A5B7EL69"/>
<name>A0A5B7EL69_PORTR</name>
<proteinExistence type="predicted"/>
<reference evidence="1 2" key="1">
    <citation type="submission" date="2019-05" db="EMBL/GenBank/DDBJ databases">
        <title>Another draft genome of Portunus trituberculatus and its Hox gene families provides insights of decapod evolution.</title>
        <authorList>
            <person name="Jeong J.-H."/>
            <person name="Song I."/>
            <person name="Kim S."/>
            <person name="Choi T."/>
            <person name="Kim D."/>
            <person name="Ryu S."/>
            <person name="Kim W."/>
        </authorList>
    </citation>
    <scope>NUCLEOTIDE SEQUENCE [LARGE SCALE GENOMIC DNA]</scope>
    <source>
        <tissue evidence="1">Muscle</tissue>
    </source>
</reference>
<sequence>MSSGRWWPLAAVAEVNGQGGAWRAVGAGEEGAARGGSRRQHVSPQSCLMEKLRHNRSERLHTSSKTSLISIQ</sequence>
<organism evidence="1 2">
    <name type="scientific">Portunus trituberculatus</name>
    <name type="common">Swimming crab</name>
    <name type="synonym">Neptunus trituberculatus</name>
    <dbReference type="NCBI Taxonomy" id="210409"/>
    <lineage>
        <taxon>Eukaryota</taxon>
        <taxon>Metazoa</taxon>
        <taxon>Ecdysozoa</taxon>
        <taxon>Arthropoda</taxon>
        <taxon>Crustacea</taxon>
        <taxon>Multicrustacea</taxon>
        <taxon>Malacostraca</taxon>
        <taxon>Eumalacostraca</taxon>
        <taxon>Eucarida</taxon>
        <taxon>Decapoda</taxon>
        <taxon>Pleocyemata</taxon>
        <taxon>Brachyura</taxon>
        <taxon>Eubrachyura</taxon>
        <taxon>Portunoidea</taxon>
        <taxon>Portunidae</taxon>
        <taxon>Portuninae</taxon>
        <taxon>Portunus</taxon>
    </lineage>
</organism>